<sequence length="109" mass="12449">MDTTKLLLIIGACVFWIILAIIFIYCLRITDKSWEFPPTLEEVDLVLPMYVDDDDEREIVTRALQENSVEGIQVIVRRNSIQTDETVNSSTNTVEVEYVGSPPPYTPEL</sequence>
<feature type="transmembrane region" description="Helical" evidence="1">
    <location>
        <begin position="6"/>
        <end position="27"/>
    </location>
</feature>
<gene>
    <name evidence="2" type="ORF">HK103_001272</name>
    <name evidence="3" type="ORF">HK103_001274</name>
</gene>
<keyword evidence="1" id="KW-0812">Transmembrane</keyword>
<reference evidence="3" key="1">
    <citation type="submission" date="2020-05" db="EMBL/GenBank/DDBJ databases">
        <title>Phylogenomic resolution of chytrid fungi.</title>
        <authorList>
            <person name="Stajich J.E."/>
            <person name="Amses K."/>
            <person name="Simmons R."/>
            <person name="Seto K."/>
            <person name="Myers J."/>
            <person name="Bonds A."/>
            <person name="Quandt C.A."/>
            <person name="Barry K."/>
            <person name="Liu P."/>
            <person name="Grigoriev I."/>
            <person name="Longcore J.E."/>
            <person name="James T.Y."/>
        </authorList>
    </citation>
    <scope>NUCLEOTIDE SEQUENCE</scope>
    <source>
        <strain evidence="3">PLAUS21</strain>
    </source>
</reference>
<proteinExistence type="predicted"/>
<name>A0AAD5UB12_9FUNG</name>
<evidence type="ECO:0000256" key="1">
    <source>
        <dbReference type="SAM" id="Phobius"/>
    </source>
</evidence>
<keyword evidence="1" id="KW-1133">Transmembrane helix</keyword>
<keyword evidence="1" id="KW-0472">Membrane</keyword>
<evidence type="ECO:0000313" key="3">
    <source>
        <dbReference type="EMBL" id="KAJ3252774.1"/>
    </source>
</evidence>
<evidence type="ECO:0000313" key="4">
    <source>
        <dbReference type="Proteomes" id="UP001210925"/>
    </source>
</evidence>
<dbReference type="EMBL" id="JADGKB010000130">
    <property type="protein sequence ID" value="KAJ3252772.1"/>
    <property type="molecule type" value="Genomic_DNA"/>
</dbReference>
<evidence type="ECO:0000313" key="2">
    <source>
        <dbReference type="EMBL" id="KAJ3252772.1"/>
    </source>
</evidence>
<organism evidence="3 4">
    <name type="scientific">Boothiomyces macroporosus</name>
    <dbReference type="NCBI Taxonomy" id="261099"/>
    <lineage>
        <taxon>Eukaryota</taxon>
        <taxon>Fungi</taxon>
        <taxon>Fungi incertae sedis</taxon>
        <taxon>Chytridiomycota</taxon>
        <taxon>Chytridiomycota incertae sedis</taxon>
        <taxon>Chytridiomycetes</taxon>
        <taxon>Rhizophydiales</taxon>
        <taxon>Terramycetaceae</taxon>
        <taxon>Boothiomyces</taxon>
    </lineage>
</organism>
<comment type="caution">
    <text evidence="3">The sequence shown here is derived from an EMBL/GenBank/DDBJ whole genome shotgun (WGS) entry which is preliminary data.</text>
</comment>
<dbReference type="EMBL" id="JADGKB010000130">
    <property type="protein sequence ID" value="KAJ3252774.1"/>
    <property type="molecule type" value="Genomic_DNA"/>
</dbReference>
<accession>A0AAD5UB12</accession>
<dbReference type="AlphaFoldDB" id="A0AAD5UB12"/>
<dbReference type="Proteomes" id="UP001210925">
    <property type="component" value="Unassembled WGS sequence"/>
</dbReference>
<keyword evidence="4" id="KW-1185">Reference proteome</keyword>
<protein>
    <submittedName>
        <fullName evidence="3">Uncharacterized protein</fullName>
    </submittedName>
</protein>